<keyword evidence="6 7" id="KW-0472">Membrane</keyword>
<evidence type="ECO:0000256" key="1">
    <source>
        <dbReference type="ARBA" id="ARBA00004651"/>
    </source>
</evidence>
<keyword evidence="3" id="KW-1003">Cell membrane</keyword>
<dbReference type="CDD" id="cd06261">
    <property type="entry name" value="TM_PBP2"/>
    <property type="match status" value="1"/>
</dbReference>
<evidence type="ECO:0000256" key="2">
    <source>
        <dbReference type="ARBA" id="ARBA00022448"/>
    </source>
</evidence>
<feature type="transmembrane region" description="Helical" evidence="7">
    <location>
        <begin position="228"/>
        <end position="246"/>
    </location>
</feature>
<dbReference type="Gene3D" id="1.10.3720.10">
    <property type="entry name" value="MetI-like"/>
    <property type="match status" value="1"/>
</dbReference>
<dbReference type="InterPro" id="IPR000515">
    <property type="entry name" value="MetI-like"/>
</dbReference>
<dbReference type="SUPFAM" id="SSF161098">
    <property type="entry name" value="MetI-like"/>
    <property type="match status" value="1"/>
</dbReference>
<dbReference type="EMBL" id="JAOQIO010000001">
    <property type="protein sequence ID" value="MCU6790617.1"/>
    <property type="molecule type" value="Genomic_DNA"/>
</dbReference>
<feature type="domain" description="ABC transmembrane type-1" evidence="8">
    <location>
        <begin position="94"/>
        <end position="309"/>
    </location>
</feature>
<name>A0ABT2U9P1_9BACL</name>
<evidence type="ECO:0000256" key="3">
    <source>
        <dbReference type="ARBA" id="ARBA00022475"/>
    </source>
</evidence>
<dbReference type="Pfam" id="PF00528">
    <property type="entry name" value="BPD_transp_1"/>
    <property type="match status" value="1"/>
</dbReference>
<feature type="transmembrane region" description="Helical" evidence="7">
    <location>
        <begin position="34"/>
        <end position="59"/>
    </location>
</feature>
<comment type="subcellular location">
    <subcellularLocation>
        <location evidence="1 7">Cell membrane</location>
        <topology evidence="1 7">Multi-pass membrane protein</topology>
    </subcellularLocation>
</comment>
<feature type="transmembrane region" description="Helical" evidence="7">
    <location>
        <begin position="181"/>
        <end position="207"/>
    </location>
</feature>
<sequence length="322" mass="36699">MAKQTVVTAGPPSINAGYKKTSSRRSTFKKVLPYYLMFLPPLIYYLIFRYVPVVMAVVISMMDYNIYKGILASEWAGLKHFIDFFNSVYFGRLLRNTLMINLLNLVFVFPAPIIFALLLNEVRNSFIKRTVQTISYLPHFVSTVIVASMAVTFLSPSVGLVNNILVQFGMERTNFLLDPNYFWGIYTFMDLWKTLGWSAILYFATLTGINTELYEAARVDGANRWHQTWNITLPGIAPTIIILFLLKIGHMLEIGYELIVLLYNPNTYLTADVIGTYVYRRGILDANYSFASAVGLFQSIMGLVLIVIANKLARKYSETSLW</sequence>
<comment type="caution">
    <text evidence="9">The sequence shown here is derived from an EMBL/GenBank/DDBJ whole genome shotgun (WGS) entry which is preliminary data.</text>
</comment>
<organism evidence="9 10">
    <name type="scientific">Paenibacillus baimaensis</name>
    <dbReference type="NCBI Taxonomy" id="2982185"/>
    <lineage>
        <taxon>Bacteria</taxon>
        <taxon>Bacillati</taxon>
        <taxon>Bacillota</taxon>
        <taxon>Bacilli</taxon>
        <taxon>Bacillales</taxon>
        <taxon>Paenibacillaceae</taxon>
        <taxon>Paenibacillus</taxon>
    </lineage>
</organism>
<keyword evidence="10" id="KW-1185">Reference proteome</keyword>
<evidence type="ECO:0000256" key="7">
    <source>
        <dbReference type="RuleBase" id="RU363032"/>
    </source>
</evidence>
<keyword evidence="4 7" id="KW-0812">Transmembrane</keyword>
<dbReference type="PANTHER" id="PTHR43227:SF11">
    <property type="entry name" value="BLL4140 PROTEIN"/>
    <property type="match status" value="1"/>
</dbReference>
<feature type="transmembrane region" description="Helical" evidence="7">
    <location>
        <begin position="98"/>
        <end position="119"/>
    </location>
</feature>
<dbReference type="Proteomes" id="UP001652445">
    <property type="component" value="Unassembled WGS sequence"/>
</dbReference>
<keyword evidence="2 7" id="KW-0813">Transport</keyword>
<comment type="similarity">
    <text evidence="7">Belongs to the binding-protein-dependent transport system permease family.</text>
</comment>
<evidence type="ECO:0000313" key="10">
    <source>
        <dbReference type="Proteomes" id="UP001652445"/>
    </source>
</evidence>
<feature type="transmembrane region" description="Helical" evidence="7">
    <location>
        <begin position="140"/>
        <end position="161"/>
    </location>
</feature>
<evidence type="ECO:0000256" key="4">
    <source>
        <dbReference type="ARBA" id="ARBA00022692"/>
    </source>
</evidence>
<reference evidence="9 10" key="1">
    <citation type="submission" date="2022-09" db="EMBL/GenBank/DDBJ databases">
        <authorList>
            <person name="Han X.L."/>
            <person name="Wang Q."/>
            <person name="Lu T."/>
        </authorList>
    </citation>
    <scope>NUCLEOTIDE SEQUENCE [LARGE SCALE GENOMIC DNA]</scope>
    <source>
        <strain evidence="9 10">WQ 127069</strain>
    </source>
</reference>
<dbReference type="PROSITE" id="PS50928">
    <property type="entry name" value="ABC_TM1"/>
    <property type="match status" value="1"/>
</dbReference>
<evidence type="ECO:0000313" key="9">
    <source>
        <dbReference type="EMBL" id="MCU6790617.1"/>
    </source>
</evidence>
<evidence type="ECO:0000259" key="8">
    <source>
        <dbReference type="PROSITE" id="PS50928"/>
    </source>
</evidence>
<accession>A0ABT2U9P1</accession>
<evidence type="ECO:0000256" key="6">
    <source>
        <dbReference type="ARBA" id="ARBA00023136"/>
    </source>
</evidence>
<evidence type="ECO:0000256" key="5">
    <source>
        <dbReference type="ARBA" id="ARBA00022989"/>
    </source>
</evidence>
<feature type="transmembrane region" description="Helical" evidence="7">
    <location>
        <begin position="288"/>
        <end position="309"/>
    </location>
</feature>
<keyword evidence="5 7" id="KW-1133">Transmembrane helix</keyword>
<protein>
    <submittedName>
        <fullName evidence="9">ABC transporter permease subunit</fullName>
    </submittedName>
</protein>
<dbReference type="InterPro" id="IPR035906">
    <property type="entry name" value="MetI-like_sf"/>
</dbReference>
<dbReference type="PANTHER" id="PTHR43227">
    <property type="entry name" value="BLL4140 PROTEIN"/>
    <property type="match status" value="1"/>
</dbReference>
<dbReference type="InterPro" id="IPR050809">
    <property type="entry name" value="UgpAE/MalFG_permease"/>
</dbReference>
<proteinExistence type="inferred from homology"/>
<gene>
    <name evidence="9" type="ORF">OB236_00615</name>
</gene>